<organism evidence="2 4">
    <name type="scientific">Bifidobacterium vespertilionis</name>
    <dbReference type="NCBI Taxonomy" id="2562524"/>
    <lineage>
        <taxon>Bacteria</taxon>
        <taxon>Bacillati</taxon>
        <taxon>Actinomycetota</taxon>
        <taxon>Actinomycetes</taxon>
        <taxon>Bifidobacteriales</taxon>
        <taxon>Bifidobacteriaceae</taxon>
        <taxon>Bifidobacterium</taxon>
    </lineage>
</organism>
<dbReference type="Gene3D" id="3.30.950.30">
    <property type="entry name" value="Schlafen, AAA domain"/>
    <property type="match status" value="1"/>
</dbReference>
<dbReference type="Proteomes" id="UP000345527">
    <property type="component" value="Unassembled WGS sequence"/>
</dbReference>
<dbReference type="InterPro" id="IPR007421">
    <property type="entry name" value="Schlafen_AlbA_2_dom"/>
</dbReference>
<comment type="caution">
    <text evidence="2">The sequence shown here is derived from an EMBL/GenBank/DDBJ whole genome shotgun (WGS) entry which is preliminary data.</text>
</comment>
<dbReference type="InterPro" id="IPR038461">
    <property type="entry name" value="Schlafen_AlbA_2_dom_sf"/>
</dbReference>
<dbReference type="AlphaFoldDB" id="A0A5J5DWD9"/>
<dbReference type="Pfam" id="PF04326">
    <property type="entry name" value="SLFN_AlbA_2"/>
    <property type="match status" value="1"/>
</dbReference>
<evidence type="ECO:0000259" key="1">
    <source>
        <dbReference type="Pfam" id="PF04326"/>
    </source>
</evidence>
<sequence>MTVSGIDGLLQFLSGSESRRLEFKTAARQFDSDKLMRYCCALSCEGGGEMVFGVSDDRRIVGTQAFPDTARTERDIYNRLGIRCTFETVDADGRRVLILHVPRSIVGHPTSFEGQYWMRNGESLEFMSPERLRELLNEAAPSFLDENEPGARPWGEVVSLLAVERYYELTGARLPNEDSQIRDLLRLHFVERAAFDPTLFYIRRLGAIVLARSLRDFPDVEHRAIRVMRLRGRSVTDMSFDRVYDRGYALAFFDAVEQINALVPVRETFEDGLRRELRDFPEVAIREIVANACVHQDFREHGGIDVTVGDHAIAVTNPGVPEIPVSRFVDEVYERNESLAEALRMMRMCEKRGSGIDRALENIEGRRIDAPEFVVKTRSTTVTLRKGRFDDMGAKERVNAAYLHCCLQAAKGGFLTNASLRVRFGLAKGKSALVSQLIASTVERGLIFQDPATAGSRRMARYLPFYYRDGGDVRL</sequence>
<dbReference type="OrthoDB" id="9805115at2"/>
<reference evidence="4 5" key="1">
    <citation type="journal article" date="2019" name="Syst. Appl. Microbiol.">
        <title>Characterization of Bifidobacterium species in feaces of the Egyptian fruit bat: Description of B. vespertilionis sp. nov. and B. rousetti sp. nov.</title>
        <authorList>
            <person name="Modesto M."/>
            <person name="Satti M."/>
            <person name="Watanabe K."/>
            <person name="Puglisi E."/>
            <person name="Morelli L."/>
            <person name="Huang C.-H."/>
            <person name="Liou J.-S."/>
            <person name="Miyashita M."/>
            <person name="Tamura T."/>
            <person name="Saito S."/>
            <person name="Mori K."/>
            <person name="Huang L."/>
            <person name="Sciavilla P."/>
            <person name="Sandri C."/>
            <person name="Spiezio C."/>
            <person name="Vitali F."/>
            <person name="Cavalieri D."/>
            <person name="Perpetuini G."/>
            <person name="Tofalo R."/>
            <person name="Bonetti A."/>
            <person name="Arita M."/>
            <person name="Mattarelli P."/>
        </authorList>
    </citation>
    <scope>NUCLEOTIDE SEQUENCE [LARGE SCALE GENOMIC DNA]</scope>
    <source>
        <strain evidence="3 5">RST16</strain>
        <strain evidence="2 4">RST8</strain>
    </source>
</reference>
<evidence type="ECO:0000313" key="4">
    <source>
        <dbReference type="Proteomes" id="UP000345527"/>
    </source>
</evidence>
<dbReference type="InterPro" id="IPR038475">
    <property type="entry name" value="RecG_C_sf"/>
</dbReference>
<proteinExistence type="predicted"/>
<dbReference type="PANTHER" id="PTHR30595">
    <property type="entry name" value="GLPR-RELATED TRANSCRIPTIONAL REPRESSOR"/>
    <property type="match status" value="1"/>
</dbReference>
<dbReference type="Gene3D" id="3.30.565.60">
    <property type="match status" value="1"/>
</dbReference>
<dbReference type="Pfam" id="PF13749">
    <property type="entry name" value="HATPase_c_4"/>
    <property type="match status" value="1"/>
</dbReference>
<evidence type="ECO:0000313" key="2">
    <source>
        <dbReference type="EMBL" id="KAA8821015.1"/>
    </source>
</evidence>
<evidence type="ECO:0000313" key="5">
    <source>
        <dbReference type="Proteomes" id="UP000374630"/>
    </source>
</evidence>
<protein>
    <submittedName>
        <fullName evidence="2">MloB</fullName>
    </submittedName>
</protein>
<name>A0A5J5DWD9_9BIFI</name>
<accession>A0A5J5DWD9</accession>
<gene>
    <name evidence="2" type="ORF">EM848_11660</name>
    <name evidence="3" type="ORF">EMO90_05205</name>
</gene>
<dbReference type="Proteomes" id="UP000374630">
    <property type="component" value="Unassembled WGS sequence"/>
</dbReference>
<dbReference type="RefSeq" id="WP_150355103.1">
    <property type="nucleotide sequence ID" value="NZ_RZNZ01000005.1"/>
</dbReference>
<evidence type="ECO:0000313" key="3">
    <source>
        <dbReference type="EMBL" id="KAA8821181.1"/>
    </source>
</evidence>
<dbReference type="EMBL" id="RZOA01000038">
    <property type="protein sequence ID" value="KAA8821015.1"/>
    <property type="molecule type" value="Genomic_DNA"/>
</dbReference>
<dbReference type="PANTHER" id="PTHR30595:SF6">
    <property type="entry name" value="SCHLAFEN ALBA-2 DOMAIN-CONTAINING PROTEIN"/>
    <property type="match status" value="1"/>
</dbReference>
<feature type="domain" description="Schlafen AlbA-2" evidence="1">
    <location>
        <begin position="17"/>
        <end position="124"/>
    </location>
</feature>
<dbReference type="EMBL" id="RZNZ01000005">
    <property type="protein sequence ID" value="KAA8821181.1"/>
    <property type="molecule type" value="Genomic_DNA"/>
</dbReference>
<keyword evidence="5" id="KW-1185">Reference proteome</keyword>